<proteinExistence type="predicted"/>
<feature type="domain" description="Lipocalin/cytosolic fatty-acid binding" evidence="2">
    <location>
        <begin position="80"/>
        <end position="225"/>
    </location>
</feature>
<feature type="compositionally biased region" description="Basic residues" evidence="1">
    <location>
        <begin position="19"/>
        <end position="29"/>
    </location>
</feature>
<dbReference type="InterPro" id="IPR000566">
    <property type="entry name" value="Lipocln_cytosolic_FA-bd_dom"/>
</dbReference>
<dbReference type="Gene3D" id="2.40.128.20">
    <property type="match status" value="1"/>
</dbReference>
<protein>
    <recommendedName>
        <fullName evidence="2">Lipocalin/cytosolic fatty-acid binding domain-containing protein</fullName>
    </recommendedName>
</protein>
<gene>
    <name evidence="3" type="ORF">CKO31_07135</name>
</gene>
<keyword evidence="4" id="KW-1185">Reference proteome</keyword>
<dbReference type="EMBL" id="NRRV01000012">
    <property type="protein sequence ID" value="MBK1630522.1"/>
    <property type="molecule type" value="Genomic_DNA"/>
</dbReference>
<name>A0ABS1CFC7_9GAMM</name>
<dbReference type="Proteomes" id="UP000748752">
    <property type="component" value="Unassembled WGS sequence"/>
</dbReference>
<dbReference type="InterPro" id="IPR012674">
    <property type="entry name" value="Calycin"/>
</dbReference>
<dbReference type="RefSeq" id="WP_200235447.1">
    <property type="nucleotide sequence ID" value="NZ_NRRV01000012.1"/>
</dbReference>
<dbReference type="PANTHER" id="PTHR10612">
    <property type="entry name" value="APOLIPOPROTEIN D"/>
    <property type="match status" value="1"/>
</dbReference>
<evidence type="ECO:0000313" key="3">
    <source>
        <dbReference type="EMBL" id="MBK1630522.1"/>
    </source>
</evidence>
<organism evidence="3 4">
    <name type="scientific">Thiohalocapsa halophila</name>
    <dbReference type="NCBI Taxonomy" id="69359"/>
    <lineage>
        <taxon>Bacteria</taxon>
        <taxon>Pseudomonadati</taxon>
        <taxon>Pseudomonadota</taxon>
        <taxon>Gammaproteobacteria</taxon>
        <taxon>Chromatiales</taxon>
        <taxon>Chromatiaceae</taxon>
        <taxon>Thiohalocapsa</taxon>
    </lineage>
</organism>
<dbReference type="CDD" id="cd19438">
    <property type="entry name" value="lipocalin_Blc-like"/>
    <property type="match status" value="1"/>
</dbReference>
<evidence type="ECO:0000256" key="1">
    <source>
        <dbReference type="SAM" id="MobiDB-lite"/>
    </source>
</evidence>
<accession>A0ABS1CFC7</accession>
<evidence type="ECO:0000259" key="2">
    <source>
        <dbReference type="Pfam" id="PF08212"/>
    </source>
</evidence>
<feature type="region of interest" description="Disordered" evidence="1">
    <location>
        <begin position="219"/>
        <end position="242"/>
    </location>
</feature>
<dbReference type="PANTHER" id="PTHR10612:SF34">
    <property type="entry name" value="APOLIPOPROTEIN D"/>
    <property type="match status" value="1"/>
</dbReference>
<feature type="region of interest" description="Disordered" evidence="1">
    <location>
        <begin position="1"/>
        <end position="34"/>
    </location>
</feature>
<dbReference type="Pfam" id="PF08212">
    <property type="entry name" value="Lipocalin_2"/>
    <property type="match status" value="1"/>
</dbReference>
<reference evidence="3 4" key="1">
    <citation type="journal article" date="2020" name="Microorganisms">
        <title>Osmotic Adaptation and Compatible Solute Biosynthesis of Phototrophic Bacteria as Revealed from Genome Analyses.</title>
        <authorList>
            <person name="Imhoff J.F."/>
            <person name="Rahn T."/>
            <person name="Kunzel S."/>
            <person name="Keller A."/>
            <person name="Neulinger S.C."/>
        </authorList>
    </citation>
    <scope>NUCLEOTIDE SEQUENCE [LARGE SCALE GENOMIC DNA]</scope>
    <source>
        <strain evidence="3 4">DSM 6210</strain>
    </source>
</reference>
<dbReference type="InterPro" id="IPR047202">
    <property type="entry name" value="Lipocalin_Blc-like_dom"/>
</dbReference>
<dbReference type="SUPFAM" id="SSF50814">
    <property type="entry name" value="Lipocalins"/>
    <property type="match status" value="1"/>
</dbReference>
<sequence length="242" mass="26893">MKNDGSSQGPGQPSPPKTARPKPRGRRRRGAGELDAWAEEIYAAPKDKPTADEGEAQVIVSTRLRKPKVHLMAPATAGYVDLRAYMGRWYEIARLPYFTQRRCMKDVHADYVLGDDGMVYVTNRCTHQDGTIGTAKGVARVVDRSTNARLEISFRTLYGVHVLWDDYWIIGVGADYEYALVGQPTRKRGWVLSRDRSPSEQQVEAWLAEFADKGFPADELLRTRQDPGADAATSEPAAAPAD</sequence>
<feature type="compositionally biased region" description="Low complexity" evidence="1">
    <location>
        <begin position="1"/>
        <end position="11"/>
    </location>
</feature>
<comment type="caution">
    <text evidence="3">The sequence shown here is derived from an EMBL/GenBank/DDBJ whole genome shotgun (WGS) entry which is preliminary data.</text>
</comment>
<evidence type="ECO:0000313" key="4">
    <source>
        <dbReference type="Proteomes" id="UP000748752"/>
    </source>
</evidence>
<feature type="compositionally biased region" description="Low complexity" evidence="1">
    <location>
        <begin position="228"/>
        <end position="242"/>
    </location>
</feature>